<sequence length="72" mass="8091">MVNLSSAFNLFEGGREGTGIVFYATRKDLKESILIPYTIDIPEKIIIDGKIIEMNSIDKIIEKTIDVVSFIL</sequence>
<gene>
    <name evidence="1" type="ORF">D2962_05880</name>
</gene>
<proteinExistence type="predicted"/>
<dbReference type="KEGG" id="bacg:D2962_05880"/>
<dbReference type="Proteomes" id="UP000280960">
    <property type="component" value="Chromosome"/>
</dbReference>
<evidence type="ECO:0000313" key="2">
    <source>
        <dbReference type="Proteomes" id="UP000280960"/>
    </source>
</evidence>
<dbReference type="RefSeq" id="WP_120767026.1">
    <property type="nucleotide sequence ID" value="NZ_CP033169.1"/>
</dbReference>
<dbReference type="AlphaFoldDB" id="A0A3G2R435"/>
<reference evidence="1 2" key="1">
    <citation type="submission" date="2018-10" db="EMBL/GenBank/DDBJ databases">
        <authorList>
            <person name="Zhang X."/>
        </authorList>
    </citation>
    <scope>NUCLEOTIDE SEQUENCE [LARGE SCALE GENOMIC DNA]</scope>
    <source>
        <strain evidence="1 2">SK-G1</strain>
    </source>
</reference>
<organism evidence="1 2">
    <name type="scientific">Biomaibacter acetigenes</name>
    <dbReference type="NCBI Taxonomy" id="2316383"/>
    <lineage>
        <taxon>Bacteria</taxon>
        <taxon>Bacillati</taxon>
        <taxon>Bacillota</taxon>
        <taxon>Clostridia</taxon>
        <taxon>Thermosediminibacterales</taxon>
        <taxon>Tepidanaerobacteraceae</taxon>
        <taxon>Biomaibacter</taxon>
    </lineage>
</organism>
<accession>A0A3G2R435</accession>
<evidence type="ECO:0000313" key="1">
    <source>
        <dbReference type="EMBL" id="AYO30206.1"/>
    </source>
</evidence>
<name>A0A3G2R435_9FIRM</name>
<keyword evidence="2" id="KW-1185">Reference proteome</keyword>
<protein>
    <submittedName>
        <fullName evidence="1">Uncharacterized protein</fullName>
    </submittedName>
</protein>
<dbReference type="EMBL" id="CP033169">
    <property type="protein sequence ID" value="AYO30206.1"/>
    <property type="molecule type" value="Genomic_DNA"/>
</dbReference>